<dbReference type="InterPro" id="IPR020611">
    <property type="entry name" value="Cu2_ascorb_mOase_CS-1"/>
</dbReference>
<reference evidence="14" key="1">
    <citation type="submission" date="2023-10" db="EMBL/GenBank/DDBJ databases">
        <title>Genome assemblies of two species of porcelain crab, Petrolisthes cinctipes and Petrolisthes manimaculis (Anomura: Porcellanidae).</title>
        <authorList>
            <person name="Angst P."/>
        </authorList>
    </citation>
    <scope>NUCLEOTIDE SEQUENCE</scope>
    <source>
        <strain evidence="14">PB745_01</strain>
        <tissue evidence="14">Gill</tissue>
    </source>
</reference>
<feature type="signal peptide" evidence="12">
    <location>
        <begin position="1"/>
        <end position="34"/>
    </location>
</feature>
<dbReference type="PRINTS" id="PR00767">
    <property type="entry name" value="DBMONOXGNASE"/>
</dbReference>
<dbReference type="GO" id="GO:0004500">
    <property type="term" value="F:dopamine beta-monooxygenase activity"/>
    <property type="evidence" value="ECO:0007669"/>
    <property type="project" value="InterPro"/>
</dbReference>
<evidence type="ECO:0000256" key="10">
    <source>
        <dbReference type="ARBA" id="ARBA00023136"/>
    </source>
</evidence>
<accession>A0AAE1BVB8</accession>
<dbReference type="GO" id="GO:0006589">
    <property type="term" value="P:octopamine biosynthetic process"/>
    <property type="evidence" value="ECO:0007669"/>
    <property type="project" value="TreeGrafter"/>
</dbReference>
<dbReference type="Pfam" id="PF03351">
    <property type="entry name" value="DOMON"/>
    <property type="match status" value="1"/>
</dbReference>
<evidence type="ECO:0000256" key="8">
    <source>
        <dbReference type="ARBA" id="ARBA00023008"/>
    </source>
</evidence>
<dbReference type="GO" id="GO:0042421">
    <property type="term" value="P:norepinephrine biosynthetic process"/>
    <property type="evidence" value="ECO:0007669"/>
    <property type="project" value="TreeGrafter"/>
</dbReference>
<dbReference type="InterPro" id="IPR000323">
    <property type="entry name" value="Cu2_ascorb_mOase_N"/>
</dbReference>
<dbReference type="PROSITE" id="PS00084">
    <property type="entry name" value="CU2_MONOOXYGENASE_1"/>
    <property type="match status" value="1"/>
</dbReference>
<evidence type="ECO:0000256" key="5">
    <source>
        <dbReference type="ARBA" id="ARBA00022723"/>
    </source>
</evidence>
<comment type="cofactor">
    <cofactor evidence="1">
        <name>Cu(2+)</name>
        <dbReference type="ChEBI" id="CHEBI:29036"/>
    </cofactor>
</comment>
<dbReference type="SUPFAM" id="SSF49742">
    <property type="entry name" value="PHM/PNGase F"/>
    <property type="match status" value="2"/>
</dbReference>
<comment type="similarity">
    <text evidence="3">Belongs to the copper type II ascorbate-dependent monooxygenase family.</text>
</comment>
<dbReference type="Pfam" id="PF03712">
    <property type="entry name" value="Cu2_monoox_C"/>
    <property type="match status" value="1"/>
</dbReference>
<dbReference type="Pfam" id="PF01082">
    <property type="entry name" value="Cu2_monooxygen"/>
    <property type="match status" value="1"/>
</dbReference>
<keyword evidence="5" id="KW-0479">Metal-binding</keyword>
<keyword evidence="8" id="KW-0186">Copper</keyword>
<dbReference type="SMART" id="SM00664">
    <property type="entry name" value="DoH"/>
    <property type="match status" value="1"/>
</dbReference>
<dbReference type="Proteomes" id="UP001286313">
    <property type="component" value="Unassembled WGS sequence"/>
</dbReference>
<keyword evidence="7" id="KW-0560">Oxidoreductase</keyword>
<evidence type="ECO:0000256" key="2">
    <source>
        <dbReference type="ARBA" id="ARBA00004167"/>
    </source>
</evidence>
<evidence type="ECO:0000256" key="9">
    <source>
        <dbReference type="ARBA" id="ARBA00023033"/>
    </source>
</evidence>
<dbReference type="Gene3D" id="2.60.120.310">
    <property type="entry name" value="Copper type II, ascorbate-dependent monooxygenase, N-terminal domain"/>
    <property type="match status" value="2"/>
</dbReference>
<dbReference type="GO" id="GO:0030667">
    <property type="term" value="C:secretory granule membrane"/>
    <property type="evidence" value="ECO:0007669"/>
    <property type="project" value="TreeGrafter"/>
</dbReference>
<evidence type="ECO:0000313" key="15">
    <source>
        <dbReference type="Proteomes" id="UP001286313"/>
    </source>
</evidence>
<comment type="subcellular location">
    <subcellularLocation>
        <location evidence="2">Membrane</location>
        <topology evidence="2">Single-pass membrane protein</topology>
    </subcellularLocation>
</comment>
<keyword evidence="12" id="KW-0732">Signal</keyword>
<evidence type="ECO:0000256" key="3">
    <source>
        <dbReference type="ARBA" id="ARBA00010676"/>
    </source>
</evidence>
<dbReference type="GO" id="GO:0042420">
    <property type="term" value="P:dopamine catabolic process"/>
    <property type="evidence" value="ECO:0007669"/>
    <property type="project" value="TreeGrafter"/>
</dbReference>
<dbReference type="PANTHER" id="PTHR10157">
    <property type="entry name" value="DOPAMINE BETA HYDROXYLASE RELATED"/>
    <property type="match status" value="1"/>
</dbReference>
<name>A0AAE1BVB8_PETCI</name>
<protein>
    <recommendedName>
        <fullName evidence="13">DOMON domain-containing protein</fullName>
    </recommendedName>
</protein>
<evidence type="ECO:0000256" key="1">
    <source>
        <dbReference type="ARBA" id="ARBA00001973"/>
    </source>
</evidence>
<keyword evidence="6" id="KW-1133">Transmembrane helix</keyword>
<evidence type="ECO:0000256" key="4">
    <source>
        <dbReference type="ARBA" id="ARBA00022692"/>
    </source>
</evidence>
<proteinExistence type="inferred from homology"/>
<dbReference type="InterPro" id="IPR036939">
    <property type="entry name" value="Cu2_ascorb_mOase_N_sf"/>
</dbReference>
<dbReference type="InterPro" id="IPR000945">
    <property type="entry name" value="DBH-like"/>
</dbReference>
<keyword evidence="9" id="KW-0503">Monooxygenase</keyword>
<dbReference type="AlphaFoldDB" id="A0AAE1BVB8"/>
<dbReference type="PANTHER" id="PTHR10157:SF29">
    <property type="entry name" value="DOPAMINE BETA-HYDROXYLASE"/>
    <property type="match status" value="1"/>
</dbReference>
<evidence type="ECO:0000313" key="14">
    <source>
        <dbReference type="EMBL" id="KAK3855979.1"/>
    </source>
</evidence>
<dbReference type="InterPro" id="IPR045266">
    <property type="entry name" value="DOH_DOMON"/>
</dbReference>
<feature type="chain" id="PRO_5042142311" description="DOMON domain-containing protein" evidence="12">
    <location>
        <begin position="35"/>
        <end position="530"/>
    </location>
</feature>
<keyword evidence="4" id="KW-0812">Transmembrane</keyword>
<gene>
    <name evidence="14" type="ORF">Pcinc_037655</name>
</gene>
<comment type="caution">
    <text evidence="14">The sequence shown here is derived from an EMBL/GenBank/DDBJ whole genome shotgun (WGS) entry which is preliminary data.</text>
</comment>
<feature type="domain" description="DOMON" evidence="13">
    <location>
        <begin position="52"/>
        <end position="171"/>
    </location>
</feature>
<feature type="region of interest" description="Disordered" evidence="11">
    <location>
        <begin position="395"/>
        <end position="530"/>
    </location>
</feature>
<dbReference type="EMBL" id="JAWQEG010006025">
    <property type="protein sequence ID" value="KAK3855979.1"/>
    <property type="molecule type" value="Genomic_DNA"/>
</dbReference>
<sequence>MTRRRWCRRGVVVPGRGVAVRAVALLALMVCATPTPHQSLTPIYDSSLDLNDTHHLYWRLDYPGEEVSFEVHTKGHAKSPWLALGFSDRGELIGADLCVLWTDWHGRVHFQNAVVDLRERLAVTEDQDCQNFRYKVRGEVLKFTFTRKFDTCHPHHYVIQRGTTHIVWSWGEGPLYRLGGGTGEGEEWGVTRLQLLKPPIPPPTTTKTTGQCDVMEIRSKNVHVPGEETTYWCTVVRLPEKFVNKHHVLQYEPVIVKGNEDLVHHMEVFHCEYPPTTAVPLYKEAGLPVGGPDFNLYVMLEVHYNNPNLHQGRVDSSGMALHYTSHLRHHDAGIIELGLEYTDKMAIPPRLPSFILSGYCVPECTALRFSPYNNTIIDFSLCFIHHNSPSSTHFTPPYSPHYHHPHNSSPLTTPHSPPPSQLIPTPPYTTSTHSQLDPTSPHPTHHTPHHHPHNSSPPHHTHPLTTTLTTRPHSPHHTTPSTPSQLNPTSPHHPPGATGGRHLRVWVPATHPPDGREGMDQTSKGGEGTG</sequence>
<feature type="compositionally biased region" description="Basic residues" evidence="11">
    <location>
        <begin position="443"/>
        <end position="453"/>
    </location>
</feature>
<dbReference type="InterPro" id="IPR028460">
    <property type="entry name" value="Tbh/DBH"/>
</dbReference>
<dbReference type="GO" id="GO:0005507">
    <property type="term" value="F:copper ion binding"/>
    <property type="evidence" value="ECO:0007669"/>
    <property type="project" value="InterPro"/>
</dbReference>
<feature type="compositionally biased region" description="Low complexity" evidence="11">
    <location>
        <begin position="454"/>
        <end position="484"/>
    </location>
</feature>
<evidence type="ECO:0000256" key="7">
    <source>
        <dbReference type="ARBA" id="ARBA00023002"/>
    </source>
</evidence>
<organism evidence="14 15">
    <name type="scientific">Petrolisthes cinctipes</name>
    <name type="common">Flat porcelain crab</name>
    <dbReference type="NCBI Taxonomy" id="88211"/>
    <lineage>
        <taxon>Eukaryota</taxon>
        <taxon>Metazoa</taxon>
        <taxon>Ecdysozoa</taxon>
        <taxon>Arthropoda</taxon>
        <taxon>Crustacea</taxon>
        <taxon>Multicrustacea</taxon>
        <taxon>Malacostraca</taxon>
        <taxon>Eumalacostraca</taxon>
        <taxon>Eucarida</taxon>
        <taxon>Decapoda</taxon>
        <taxon>Pleocyemata</taxon>
        <taxon>Anomura</taxon>
        <taxon>Galatheoidea</taxon>
        <taxon>Porcellanidae</taxon>
        <taxon>Petrolisthes</taxon>
    </lineage>
</organism>
<keyword evidence="10" id="KW-0472">Membrane</keyword>
<dbReference type="InterPro" id="IPR008977">
    <property type="entry name" value="PHM/PNGase_F_dom_sf"/>
</dbReference>
<dbReference type="CDD" id="cd09631">
    <property type="entry name" value="DOMON_DOH"/>
    <property type="match status" value="1"/>
</dbReference>
<keyword evidence="15" id="KW-1185">Reference proteome</keyword>
<evidence type="ECO:0000256" key="6">
    <source>
        <dbReference type="ARBA" id="ARBA00022989"/>
    </source>
</evidence>
<dbReference type="InterPro" id="IPR024548">
    <property type="entry name" value="Cu2_monoox_C"/>
</dbReference>
<evidence type="ECO:0000259" key="13">
    <source>
        <dbReference type="PROSITE" id="PS50836"/>
    </source>
</evidence>
<dbReference type="PROSITE" id="PS50836">
    <property type="entry name" value="DOMON"/>
    <property type="match status" value="1"/>
</dbReference>
<evidence type="ECO:0000256" key="11">
    <source>
        <dbReference type="SAM" id="MobiDB-lite"/>
    </source>
</evidence>
<dbReference type="GO" id="GO:0005615">
    <property type="term" value="C:extracellular space"/>
    <property type="evidence" value="ECO:0007669"/>
    <property type="project" value="TreeGrafter"/>
</dbReference>
<evidence type="ECO:0000256" key="12">
    <source>
        <dbReference type="SAM" id="SignalP"/>
    </source>
</evidence>
<dbReference type="InterPro" id="IPR005018">
    <property type="entry name" value="DOMON_domain"/>
</dbReference>
<feature type="compositionally biased region" description="Polar residues" evidence="11">
    <location>
        <begin position="428"/>
        <end position="437"/>
    </location>
</feature>
<feature type="compositionally biased region" description="Pro residues" evidence="11">
    <location>
        <begin position="415"/>
        <end position="427"/>
    </location>
</feature>